<gene>
    <name evidence="9" type="ORF">CBW46_003905</name>
</gene>
<protein>
    <recommendedName>
        <fullName evidence="8">ABC transmembrane type-1 domain-containing protein</fullName>
    </recommendedName>
</protein>
<dbReference type="AlphaFoldDB" id="A0A2W1NUZ7"/>
<keyword evidence="10" id="KW-1185">Reference proteome</keyword>
<dbReference type="GO" id="GO:0005886">
    <property type="term" value="C:plasma membrane"/>
    <property type="evidence" value="ECO:0007669"/>
    <property type="project" value="UniProtKB-SubCell"/>
</dbReference>
<feature type="domain" description="ABC transmembrane type-1" evidence="8">
    <location>
        <begin position="1"/>
        <end position="39"/>
    </location>
</feature>
<evidence type="ECO:0000313" key="9">
    <source>
        <dbReference type="EMBL" id="PZE21586.1"/>
    </source>
</evidence>
<dbReference type="OrthoDB" id="9786413at2"/>
<dbReference type="InterPro" id="IPR051393">
    <property type="entry name" value="ABC_transporter_permease"/>
</dbReference>
<evidence type="ECO:0000256" key="3">
    <source>
        <dbReference type="ARBA" id="ARBA00022475"/>
    </source>
</evidence>
<dbReference type="InterPro" id="IPR035906">
    <property type="entry name" value="MetI-like_sf"/>
</dbReference>
<dbReference type="EMBL" id="NHRJ02000002">
    <property type="protein sequence ID" value="PZE21586.1"/>
    <property type="molecule type" value="Genomic_DNA"/>
</dbReference>
<sequence>MILVAVWHSAGYFMVIYLAALQRVPKDSLEAAEIDGAGR</sequence>
<evidence type="ECO:0000313" key="10">
    <source>
        <dbReference type="Proteomes" id="UP000214746"/>
    </source>
</evidence>
<evidence type="ECO:0000259" key="8">
    <source>
        <dbReference type="PROSITE" id="PS50928"/>
    </source>
</evidence>
<proteinExistence type="inferred from homology"/>
<keyword evidence="6" id="KW-0472">Membrane</keyword>
<keyword evidence="4" id="KW-0812">Transmembrane</keyword>
<dbReference type="Proteomes" id="UP000214746">
    <property type="component" value="Unassembled WGS sequence"/>
</dbReference>
<evidence type="ECO:0000256" key="5">
    <source>
        <dbReference type="ARBA" id="ARBA00022989"/>
    </source>
</evidence>
<keyword evidence="3" id="KW-1003">Cell membrane</keyword>
<evidence type="ECO:0000256" key="1">
    <source>
        <dbReference type="ARBA" id="ARBA00004651"/>
    </source>
</evidence>
<dbReference type="PANTHER" id="PTHR30193">
    <property type="entry name" value="ABC TRANSPORTER PERMEASE PROTEIN"/>
    <property type="match status" value="1"/>
</dbReference>
<keyword evidence="5" id="KW-1133">Transmembrane helix</keyword>
<comment type="subcellular location">
    <subcellularLocation>
        <location evidence="1 7">Cell membrane</location>
        <topology evidence="1 7">Multi-pass membrane protein</topology>
    </subcellularLocation>
</comment>
<name>A0A2W1NUZ7_PAEXE</name>
<dbReference type="PANTHER" id="PTHR30193:SF41">
    <property type="entry name" value="DIACETYLCHITOBIOSE UPTAKE SYSTEM PERMEASE PROTEIN NGCF"/>
    <property type="match status" value="1"/>
</dbReference>
<evidence type="ECO:0000256" key="7">
    <source>
        <dbReference type="RuleBase" id="RU363032"/>
    </source>
</evidence>
<dbReference type="GO" id="GO:0055085">
    <property type="term" value="P:transmembrane transport"/>
    <property type="evidence" value="ECO:0007669"/>
    <property type="project" value="InterPro"/>
</dbReference>
<comment type="caution">
    <text evidence="9">The sequence shown here is derived from an EMBL/GenBank/DDBJ whole genome shotgun (WGS) entry which is preliminary data.</text>
</comment>
<dbReference type="InterPro" id="IPR000515">
    <property type="entry name" value="MetI-like"/>
</dbReference>
<dbReference type="PROSITE" id="PS50928">
    <property type="entry name" value="ABC_TM1"/>
    <property type="match status" value="1"/>
</dbReference>
<dbReference type="Gene3D" id="1.10.3720.10">
    <property type="entry name" value="MetI-like"/>
    <property type="match status" value="1"/>
</dbReference>
<keyword evidence="2 7" id="KW-0813">Transport</keyword>
<evidence type="ECO:0000256" key="2">
    <source>
        <dbReference type="ARBA" id="ARBA00022448"/>
    </source>
</evidence>
<evidence type="ECO:0000256" key="4">
    <source>
        <dbReference type="ARBA" id="ARBA00022692"/>
    </source>
</evidence>
<dbReference type="Pfam" id="PF00528">
    <property type="entry name" value="BPD_transp_1"/>
    <property type="match status" value="1"/>
</dbReference>
<organism evidence="9 10">
    <name type="scientific">Paenibacillus xerothermodurans</name>
    <dbReference type="NCBI Taxonomy" id="1977292"/>
    <lineage>
        <taxon>Bacteria</taxon>
        <taxon>Bacillati</taxon>
        <taxon>Bacillota</taxon>
        <taxon>Bacilli</taxon>
        <taxon>Bacillales</taxon>
        <taxon>Paenibacillaceae</taxon>
        <taxon>Paenibacillus</taxon>
    </lineage>
</organism>
<accession>A0A2W1NUZ7</accession>
<evidence type="ECO:0000256" key="6">
    <source>
        <dbReference type="ARBA" id="ARBA00023136"/>
    </source>
</evidence>
<comment type="similarity">
    <text evidence="7">Belongs to the binding-protein-dependent transport system permease family.</text>
</comment>
<dbReference type="SUPFAM" id="SSF161098">
    <property type="entry name" value="MetI-like"/>
    <property type="match status" value="1"/>
</dbReference>
<reference evidence="9" key="1">
    <citation type="submission" date="2018-06" db="EMBL/GenBank/DDBJ databases">
        <title>Paenibacillus xerothermodurans sp. nov. an extremely dry heat resistant spore forming bacterium isolated from the soil of Cape Canaveral, Florida.</title>
        <authorList>
            <person name="Seuylemezian A."/>
            <person name="Kaur N."/>
            <person name="Patil P."/>
            <person name="Patil P."/>
            <person name="Mayilraj S."/>
            <person name="Vaishampayan P."/>
        </authorList>
    </citation>
    <scope>NUCLEOTIDE SEQUENCE [LARGE SCALE GENOMIC DNA]</scope>
    <source>
        <strain evidence="9">ATCC 27380</strain>
    </source>
</reference>